<keyword evidence="3" id="KW-1185">Reference proteome</keyword>
<keyword evidence="1" id="KW-0732">Signal</keyword>
<proteinExistence type="predicted"/>
<accession>A0A1I1Q3P3</accession>
<organism evidence="2 3">
    <name type="scientific">Spirosoma endophyticum</name>
    <dbReference type="NCBI Taxonomy" id="662367"/>
    <lineage>
        <taxon>Bacteria</taxon>
        <taxon>Pseudomonadati</taxon>
        <taxon>Bacteroidota</taxon>
        <taxon>Cytophagia</taxon>
        <taxon>Cytophagales</taxon>
        <taxon>Cytophagaceae</taxon>
        <taxon>Spirosoma</taxon>
    </lineage>
</organism>
<name>A0A1I1Q3P3_9BACT</name>
<evidence type="ECO:0000313" key="2">
    <source>
        <dbReference type="EMBL" id="SFD16776.1"/>
    </source>
</evidence>
<dbReference type="Proteomes" id="UP000198598">
    <property type="component" value="Unassembled WGS sequence"/>
</dbReference>
<dbReference type="RefSeq" id="WP_093826211.1">
    <property type="nucleotide sequence ID" value="NZ_FOLQ01000003.1"/>
</dbReference>
<evidence type="ECO:0008006" key="4">
    <source>
        <dbReference type="Google" id="ProtNLM"/>
    </source>
</evidence>
<dbReference type="OrthoDB" id="961604at2"/>
<evidence type="ECO:0000256" key="1">
    <source>
        <dbReference type="SAM" id="SignalP"/>
    </source>
</evidence>
<feature type="chain" id="PRO_5011594783" description="Por secretion system C-terminal sorting domain-containing protein" evidence="1">
    <location>
        <begin position="25"/>
        <end position="132"/>
    </location>
</feature>
<dbReference type="AlphaFoldDB" id="A0A1I1Q3P3"/>
<protein>
    <recommendedName>
        <fullName evidence="4">Por secretion system C-terminal sorting domain-containing protein</fullName>
    </recommendedName>
</protein>
<feature type="signal peptide" evidence="1">
    <location>
        <begin position="1"/>
        <end position="24"/>
    </location>
</feature>
<reference evidence="2 3" key="1">
    <citation type="submission" date="2016-10" db="EMBL/GenBank/DDBJ databases">
        <authorList>
            <person name="de Groot N.N."/>
        </authorList>
    </citation>
    <scope>NUCLEOTIDE SEQUENCE [LARGE SCALE GENOMIC DNA]</scope>
    <source>
        <strain evidence="2 3">DSM 26130</strain>
    </source>
</reference>
<gene>
    <name evidence="2" type="ORF">SAMN05216167_103593</name>
</gene>
<sequence length="132" mass="14486">MKTLIKSLALALTLGFVTSFATFANTNPGGRQTVVASFKSAIYTTVSGKLSIALDKEIGGVVDVQLKNKDGKILYAQHLSKKERQYRRLLNVSELPDGDYQVEITNSVETTTHKMTLSTQQPVMPSRLVVIN</sequence>
<evidence type="ECO:0000313" key="3">
    <source>
        <dbReference type="Proteomes" id="UP000198598"/>
    </source>
</evidence>
<dbReference type="EMBL" id="FOLQ01000003">
    <property type="protein sequence ID" value="SFD16776.1"/>
    <property type="molecule type" value="Genomic_DNA"/>
</dbReference>